<proteinExistence type="predicted"/>
<accession>A0ABW4Z527</accession>
<dbReference type="EMBL" id="JBHUHD010000004">
    <property type="protein sequence ID" value="MFD2143511.1"/>
    <property type="molecule type" value="Genomic_DNA"/>
</dbReference>
<feature type="compositionally biased region" description="Basic and acidic residues" evidence="1">
    <location>
        <begin position="71"/>
        <end position="87"/>
    </location>
</feature>
<keyword evidence="3" id="KW-1185">Reference proteome</keyword>
<evidence type="ECO:0000256" key="1">
    <source>
        <dbReference type="SAM" id="MobiDB-lite"/>
    </source>
</evidence>
<reference evidence="3" key="1">
    <citation type="journal article" date="2019" name="Int. J. Syst. Evol. Microbiol.">
        <title>The Global Catalogue of Microorganisms (GCM) 10K type strain sequencing project: providing services to taxonomists for standard genome sequencing and annotation.</title>
        <authorList>
            <consortium name="The Broad Institute Genomics Platform"/>
            <consortium name="The Broad Institute Genome Sequencing Center for Infectious Disease"/>
            <person name="Wu L."/>
            <person name="Ma J."/>
        </authorList>
    </citation>
    <scope>NUCLEOTIDE SEQUENCE [LARGE SCALE GENOMIC DNA]</scope>
    <source>
        <strain evidence="3">CCM 7435</strain>
    </source>
</reference>
<dbReference type="Proteomes" id="UP001597299">
    <property type="component" value="Unassembled WGS sequence"/>
</dbReference>
<name>A0ABW4Z527_9HYPH</name>
<evidence type="ECO:0000313" key="3">
    <source>
        <dbReference type="Proteomes" id="UP001597299"/>
    </source>
</evidence>
<feature type="region of interest" description="Disordered" evidence="1">
    <location>
        <begin position="63"/>
        <end position="87"/>
    </location>
</feature>
<dbReference type="RefSeq" id="WP_246548487.1">
    <property type="nucleotide sequence ID" value="NZ_JAHBGB010000012.1"/>
</dbReference>
<organism evidence="2 3">
    <name type="scientific">Ancylobacter oerskovii</name>
    <dbReference type="NCBI Taxonomy" id="459519"/>
    <lineage>
        <taxon>Bacteria</taxon>
        <taxon>Pseudomonadati</taxon>
        <taxon>Pseudomonadota</taxon>
        <taxon>Alphaproteobacteria</taxon>
        <taxon>Hyphomicrobiales</taxon>
        <taxon>Xanthobacteraceae</taxon>
        <taxon>Ancylobacter</taxon>
    </lineage>
</organism>
<gene>
    <name evidence="2" type="ORF">ACFSNC_24260</name>
</gene>
<evidence type="ECO:0000313" key="2">
    <source>
        <dbReference type="EMBL" id="MFD2143511.1"/>
    </source>
</evidence>
<protein>
    <submittedName>
        <fullName evidence="2">Uncharacterized protein</fullName>
    </submittedName>
</protein>
<comment type="caution">
    <text evidence="2">The sequence shown here is derived from an EMBL/GenBank/DDBJ whole genome shotgun (WGS) entry which is preliminary data.</text>
</comment>
<sequence length="87" mass="9410">MITMLVTRAALPVLRCLAGTEGISEVLAGELKPFGINTDRPGHFAPILGHSITMAANEMPEYTASSRKRYREANDDNRAGDPDKAIP</sequence>